<dbReference type="Gramene" id="PUZ70014">
    <property type="protein sequence ID" value="PUZ70014"/>
    <property type="gene ID" value="GQ55_2G185300"/>
</dbReference>
<reference evidence="2 3" key="1">
    <citation type="submission" date="2018-04" db="EMBL/GenBank/DDBJ databases">
        <title>WGS assembly of Panicum hallii var. hallii HAL2.</title>
        <authorList>
            <person name="Lovell J."/>
            <person name="Jenkins J."/>
            <person name="Lowry D."/>
            <person name="Mamidi S."/>
            <person name="Sreedasyam A."/>
            <person name="Weng X."/>
            <person name="Barry K."/>
            <person name="Bonette J."/>
            <person name="Campitelli B."/>
            <person name="Daum C."/>
            <person name="Gordon S."/>
            <person name="Gould B."/>
            <person name="Lipzen A."/>
            <person name="MacQueen A."/>
            <person name="Palacio-Mejia J."/>
            <person name="Plott C."/>
            <person name="Shakirov E."/>
            <person name="Shu S."/>
            <person name="Yoshinaga Y."/>
            <person name="Zane M."/>
            <person name="Rokhsar D."/>
            <person name="Grimwood J."/>
            <person name="Schmutz J."/>
            <person name="Juenger T."/>
        </authorList>
    </citation>
    <scope>NUCLEOTIDE SEQUENCE [LARGE SCALE GENOMIC DNA]</scope>
    <source>
        <strain evidence="3">cv. HAL2</strain>
    </source>
</reference>
<sequence length="247" mass="28782">MEWTDGYLRIICDLMAEQVRKGNRPNTHLNTLGYNEVSDRFFQMTGIELTKTQIKNKWDKLKIDWTIWQKLMRLQTGTGWDSGKGVIVMDNEWWRKTKKDIPGCEKFKKKPLQCEEQLREMFDDISSDETDHWNPMSSNPVVPERNLEPFTVDGINDSSTALIIQEKISTIAVSAASFTSRKEAEVSIKEVMQHVLECGADYGSNEHDIATQLFVKKDQREMFLTLPTNKIRFDWLTKRYNDKYGSV</sequence>
<protein>
    <recommendedName>
        <fullName evidence="1">Myb/SANT-like domain-containing protein</fullName>
    </recommendedName>
</protein>
<proteinExistence type="predicted"/>
<dbReference type="EMBL" id="CM009750">
    <property type="protein sequence ID" value="PUZ70014.1"/>
    <property type="molecule type" value="Genomic_DNA"/>
</dbReference>
<dbReference type="OrthoDB" id="602113at2759"/>
<dbReference type="InterPro" id="IPR024752">
    <property type="entry name" value="Myb/SANT-like_dom"/>
</dbReference>
<organism evidence="2 3">
    <name type="scientific">Panicum hallii var. hallii</name>
    <dbReference type="NCBI Taxonomy" id="1504633"/>
    <lineage>
        <taxon>Eukaryota</taxon>
        <taxon>Viridiplantae</taxon>
        <taxon>Streptophyta</taxon>
        <taxon>Embryophyta</taxon>
        <taxon>Tracheophyta</taxon>
        <taxon>Spermatophyta</taxon>
        <taxon>Magnoliopsida</taxon>
        <taxon>Liliopsida</taxon>
        <taxon>Poales</taxon>
        <taxon>Poaceae</taxon>
        <taxon>PACMAD clade</taxon>
        <taxon>Panicoideae</taxon>
        <taxon>Panicodae</taxon>
        <taxon>Paniceae</taxon>
        <taxon>Panicinae</taxon>
        <taxon>Panicum</taxon>
        <taxon>Panicum sect. Panicum</taxon>
    </lineage>
</organism>
<accession>A0A2T7EQA9</accession>
<evidence type="ECO:0000313" key="2">
    <source>
        <dbReference type="EMBL" id="PUZ70014.1"/>
    </source>
</evidence>
<dbReference type="PANTHER" id="PTHR47851">
    <property type="entry name" value="OS06G0588700 PROTEIN-RELATED"/>
    <property type="match status" value="1"/>
</dbReference>
<gene>
    <name evidence="2" type="ORF">GQ55_2G185300</name>
</gene>
<dbReference type="Proteomes" id="UP000244336">
    <property type="component" value="Chromosome 2"/>
</dbReference>
<dbReference type="Pfam" id="PF12776">
    <property type="entry name" value="Myb_DNA-bind_3"/>
    <property type="match status" value="1"/>
</dbReference>
<name>A0A2T7EQA9_9POAL</name>
<feature type="domain" description="Myb/SANT-like" evidence="1">
    <location>
        <begin position="2"/>
        <end position="96"/>
    </location>
</feature>
<dbReference type="AlphaFoldDB" id="A0A2T7EQA9"/>
<evidence type="ECO:0000259" key="1">
    <source>
        <dbReference type="Pfam" id="PF12776"/>
    </source>
</evidence>
<keyword evidence="3" id="KW-1185">Reference proteome</keyword>
<dbReference type="PANTHER" id="PTHR47851:SF1">
    <property type="entry name" value="OS06G0588700 PROTEIN"/>
    <property type="match status" value="1"/>
</dbReference>
<evidence type="ECO:0000313" key="3">
    <source>
        <dbReference type="Proteomes" id="UP000244336"/>
    </source>
</evidence>
<dbReference type="STRING" id="1504633.A0A2T7EQA9"/>